<organism evidence="2 3">
    <name type="scientific">Polaribacter marinus</name>
    <dbReference type="NCBI Taxonomy" id="2916838"/>
    <lineage>
        <taxon>Bacteria</taxon>
        <taxon>Pseudomonadati</taxon>
        <taxon>Bacteroidota</taxon>
        <taxon>Flavobacteriia</taxon>
        <taxon>Flavobacteriales</taxon>
        <taxon>Flavobacteriaceae</taxon>
    </lineage>
</organism>
<feature type="chain" id="PRO_5040731971" description="Lipoprotein" evidence="1">
    <location>
        <begin position="20"/>
        <end position="166"/>
    </location>
</feature>
<keyword evidence="1" id="KW-0732">Signal</keyword>
<evidence type="ECO:0000313" key="2">
    <source>
        <dbReference type="EMBL" id="MCI2228157.1"/>
    </source>
</evidence>
<reference evidence="2" key="1">
    <citation type="submission" date="2022-02" db="EMBL/GenBank/DDBJ databases">
        <title>Polaribacter sp. MSW13, isolated from seawater.</title>
        <authorList>
            <person name="Kristyanto S."/>
            <person name="Jung J."/>
            <person name="Jeon C.O."/>
        </authorList>
    </citation>
    <scope>NUCLEOTIDE SEQUENCE</scope>
    <source>
        <strain evidence="2">MSW13</strain>
    </source>
</reference>
<feature type="signal peptide" evidence="1">
    <location>
        <begin position="1"/>
        <end position="19"/>
    </location>
</feature>
<protein>
    <recommendedName>
        <fullName evidence="4">Lipoprotein</fullName>
    </recommendedName>
</protein>
<dbReference type="AlphaFoldDB" id="A0A9X1VMM9"/>
<accession>A0A9X1VMM9</accession>
<name>A0A9X1VMM9_9FLAO</name>
<evidence type="ECO:0000256" key="1">
    <source>
        <dbReference type="SAM" id="SignalP"/>
    </source>
</evidence>
<comment type="caution">
    <text evidence="2">The sequence shown here is derived from an EMBL/GenBank/DDBJ whole genome shotgun (WGS) entry which is preliminary data.</text>
</comment>
<dbReference type="RefSeq" id="WP_242177267.1">
    <property type="nucleotide sequence ID" value="NZ_JAKQYM010000001.1"/>
</dbReference>
<evidence type="ECO:0008006" key="4">
    <source>
        <dbReference type="Google" id="ProtNLM"/>
    </source>
</evidence>
<gene>
    <name evidence="2" type="ORF">MC378_03180</name>
</gene>
<dbReference type="PROSITE" id="PS51257">
    <property type="entry name" value="PROKAR_LIPOPROTEIN"/>
    <property type="match status" value="1"/>
</dbReference>
<dbReference type="Proteomes" id="UP001139369">
    <property type="component" value="Unassembled WGS sequence"/>
</dbReference>
<keyword evidence="3" id="KW-1185">Reference proteome</keyword>
<sequence>MRKIIFFIAFLLIVIAACNQKTNKEDVKSDKKQETEKIVIDTVKTIVSKKEKTNIIKKENVIEVYHTFSSEKLTGDPVTIEMENTEGGMLSAYSFDTNKYKLFFREQIKGVWSDWKELNINTEVNNPKRKVYKATSVSNKSNSIQFKSSSSTDKEVVFRLYTFPKN</sequence>
<proteinExistence type="predicted"/>
<dbReference type="EMBL" id="JAKQYM010000001">
    <property type="protein sequence ID" value="MCI2228157.1"/>
    <property type="molecule type" value="Genomic_DNA"/>
</dbReference>
<evidence type="ECO:0000313" key="3">
    <source>
        <dbReference type="Proteomes" id="UP001139369"/>
    </source>
</evidence>